<evidence type="ECO:0000256" key="2">
    <source>
        <dbReference type="ARBA" id="ARBA00022519"/>
    </source>
</evidence>
<evidence type="ECO:0000313" key="6">
    <source>
        <dbReference type="EMBL" id="KUG22029.1"/>
    </source>
</evidence>
<dbReference type="InterPro" id="IPR038107">
    <property type="entry name" value="Glycos_transf_N_sf"/>
</dbReference>
<dbReference type="PANTHER" id="PTHR42755:SF1">
    <property type="entry name" value="3-DEOXY-D-MANNO-OCTULOSONIC ACID TRANSFERASE, MITOCHONDRIAL-RELATED"/>
    <property type="match status" value="1"/>
</dbReference>
<keyword evidence="3 6" id="KW-0808">Transferase</keyword>
<dbReference type="AlphaFoldDB" id="A0A0W8FM90"/>
<comment type="subcellular location">
    <subcellularLocation>
        <location evidence="1">Cell envelope</location>
    </subcellularLocation>
</comment>
<gene>
    <name evidence="6" type="ORF">ASZ90_008230</name>
</gene>
<dbReference type="InterPro" id="IPR039901">
    <property type="entry name" value="Kdotransferase"/>
</dbReference>
<name>A0A0W8FM90_9ZZZZ</name>
<dbReference type="GO" id="GO:0030313">
    <property type="term" value="C:cell envelope"/>
    <property type="evidence" value="ECO:0007669"/>
    <property type="project" value="UniProtKB-SubCell"/>
</dbReference>
<keyword evidence="2" id="KW-0997">Cell inner membrane</keyword>
<dbReference type="Gene3D" id="3.40.50.2000">
    <property type="entry name" value="Glycogen Phosphorylase B"/>
    <property type="match status" value="1"/>
</dbReference>
<dbReference type="Gene3D" id="3.40.50.11720">
    <property type="entry name" value="3-Deoxy-D-manno-octulosonic-acid transferase, N-terminal domain"/>
    <property type="match status" value="1"/>
</dbReference>
<evidence type="ECO:0000259" key="4">
    <source>
        <dbReference type="Pfam" id="PF00534"/>
    </source>
</evidence>
<evidence type="ECO:0000259" key="5">
    <source>
        <dbReference type="Pfam" id="PF04413"/>
    </source>
</evidence>
<dbReference type="GO" id="GO:0016757">
    <property type="term" value="F:glycosyltransferase activity"/>
    <property type="evidence" value="ECO:0007669"/>
    <property type="project" value="InterPro"/>
</dbReference>
<evidence type="ECO:0000256" key="1">
    <source>
        <dbReference type="ARBA" id="ARBA00004196"/>
    </source>
</evidence>
<keyword evidence="2" id="KW-1003">Cell membrane</keyword>
<dbReference type="GO" id="GO:0009245">
    <property type="term" value="P:lipid A biosynthetic process"/>
    <property type="evidence" value="ECO:0007669"/>
    <property type="project" value="TreeGrafter"/>
</dbReference>
<dbReference type="SUPFAM" id="SSF53756">
    <property type="entry name" value="UDP-Glycosyltransferase/glycogen phosphorylase"/>
    <property type="match status" value="1"/>
</dbReference>
<dbReference type="EMBL" id="LNQE01000996">
    <property type="protein sequence ID" value="KUG22029.1"/>
    <property type="molecule type" value="Genomic_DNA"/>
</dbReference>
<feature type="domain" description="Glycosyl transferase family 1" evidence="4">
    <location>
        <begin position="356"/>
        <end position="441"/>
    </location>
</feature>
<feature type="domain" description="3-deoxy-D-manno-octulosonic-acid transferase N-terminal" evidence="5">
    <location>
        <begin position="74"/>
        <end position="248"/>
    </location>
</feature>
<reference evidence="6" key="1">
    <citation type="journal article" date="2015" name="Proc. Natl. Acad. Sci. U.S.A.">
        <title>Networks of energetic and metabolic interactions define dynamics in microbial communities.</title>
        <authorList>
            <person name="Embree M."/>
            <person name="Liu J.K."/>
            <person name="Al-Bassam M.M."/>
            <person name="Zengler K."/>
        </authorList>
    </citation>
    <scope>NUCLEOTIDE SEQUENCE</scope>
</reference>
<organism evidence="6">
    <name type="scientific">hydrocarbon metagenome</name>
    <dbReference type="NCBI Taxonomy" id="938273"/>
    <lineage>
        <taxon>unclassified sequences</taxon>
        <taxon>metagenomes</taxon>
        <taxon>ecological metagenomes</taxon>
    </lineage>
</organism>
<protein>
    <submittedName>
        <fullName evidence="6">3-deoxy-d-manno-octulosonic-acid transferase</fullName>
    </submittedName>
</protein>
<dbReference type="Pfam" id="PF00534">
    <property type="entry name" value="Glycos_transf_1"/>
    <property type="match status" value="1"/>
</dbReference>
<accession>A0A0W8FM90</accession>
<comment type="caution">
    <text evidence="6">The sequence shown here is derived from an EMBL/GenBank/DDBJ whole genome shotgun (WGS) entry which is preliminary data.</text>
</comment>
<dbReference type="PANTHER" id="PTHR42755">
    <property type="entry name" value="3-DEOXY-MANNO-OCTULOSONATE CYTIDYLYLTRANSFERASE"/>
    <property type="match status" value="1"/>
</dbReference>
<sequence length="468" mass="52968">MFFKRLIKTFVMKHLLNQDVLNSTSASAVLVKRLCFKLMLIKSYITNYRDGFYQASDLPAIIGYIPLKTRRLINQSPGTILISSLGLGEIVNSIALIREIQTFSSYPIVVITRQPQMARQLIQSLGLSVIVLPYPYHFCIWRPFISYWLKKLRPVSVLCIENMIELRADMLELAKEKHNTFVLLINAHAYRKSPFLWHILEETNDQNKRRFQCVDIAGVVSDDAGKYLREYGVPNSKIIMVNNLKFDAAKFTVNEEDSKRIRQQLGIPHDALVLICGSVHPGEEAILLNAFRDVINRPDHWELKNIRLIIAPRELYTLNTIIKSIERLGFSVALKTNSPGVSRESSTIAIVDTIGELKTIYSIADVVIVAGSMMDHLIGHNPIEPAILGKPVIVGPYMSSFKDIMDKFVDRKAIIQLQKTTELADQIAALFENSEIRQRMGFLAKAVVEECSGATAKYLDILGRLLPK</sequence>
<evidence type="ECO:0000256" key="3">
    <source>
        <dbReference type="ARBA" id="ARBA00022679"/>
    </source>
</evidence>
<keyword evidence="2" id="KW-0472">Membrane</keyword>
<dbReference type="GO" id="GO:0005886">
    <property type="term" value="C:plasma membrane"/>
    <property type="evidence" value="ECO:0007669"/>
    <property type="project" value="TreeGrafter"/>
</dbReference>
<dbReference type="InterPro" id="IPR001296">
    <property type="entry name" value="Glyco_trans_1"/>
</dbReference>
<dbReference type="Pfam" id="PF04413">
    <property type="entry name" value="Glycos_transf_N"/>
    <property type="match status" value="1"/>
</dbReference>
<proteinExistence type="predicted"/>
<dbReference type="InterPro" id="IPR007507">
    <property type="entry name" value="Glycos_transf_N"/>
</dbReference>